<dbReference type="EMBL" id="FNNJ01000014">
    <property type="protein sequence ID" value="SDY02924.1"/>
    <property type="molecule type" value="Genomic_DNA"/>
</dbReference>
<proteinExistence type="inferred from homology"/>
<dbReference type="InterPro" id="IPR013783">
    <property type="entry name" value="Ig-like_fold"/>
</dbReference>
<dbReference type="Proteomes" id="UP000199595">
    <property type="component" value="Unassembled WGS sequence"/>
</dbReference>
<dbReference type="InterPro" id="IPR014756">
    <property type="entry name" value="Ig_E-set"/>
</dbReference>
<dbReference type="SUPFAM" id="SSF103647">
    <property type="entry name" value="TSP type-3 repeat"/>
    <property type="match status" value="1"/>
</dbReference>
<evidence type="ECO:0000256" key="3">
    <source>
        <dbReference type="SAM" id="SignalP"/>
    </source>
</evidence>
<evidence type="ECO:0000259" key="4">
    <source>
        <dbReference type="SMART" id="SM00642"/>
    </source>
</evidence>
<sequence length="1096" mass="123456">MKKAILFLSILFSFNHVFSQVTTVPTVPTATNEITITLNTTGTGLENYTGDIYAHTGVTYGGAQWQNVISDWGENDQPKLTQDTTNSNLYTLVITPNVYDFYGVATTETITELCFVFRSEDGSLQTSPNIFVKIYEEGLNIAFTSPTNYSVYNLNDNITISAEASINADLELFVEGTSIKTSANTKNISSTYNLSSTGNHILKATANTSSENKETEISVYVKTSTQNITKPSNANYGVTINNDNSVTFLLKAPNKNDVFLIGDFSDWQLNAAYQMHKDGEDFWITIPGLDIDTEYAYQYFIDYSIKVADPYSEKILDPWTDQYIKDGNYPNLKEYPTNLTEGYVSTFLINETPYTWNVADFTKPAQDNLIIYELHIRDFTESDSYNEALTKLDYLESLGINAIELMPINEFEGADSWGYNPALYFALDKAYGTKNNFKKFVDECHSRGIAVLADVVFNHSYGQSPLAQMYWNNADNKPAADNPWYNEDHNFIDNTSAHWGSDFNHESTYTVNFFNDVLSYWINEYKIDGFRFDFTKGFSNTQWSGTDNWASTYDAARISILKNYADHVWNEAPTNKPYVIFEHLSDNTEETELANYGIMLWGNLNHNYNQNTMGWTSDTDVSWMSYKERGWNTPNVVGYMESHDEERLMYKNLTYGNDSNNDYNVKNLNTALARQELAGMFFFTIPGPKMIWQFGELGYDISIDENGRVGRKPIHWDYENNANRKHIYSTWQTLIEFKKQQPVFNSTDFTLNVANLTKTITLKHSSMDVVLAGNFDVTEKPVTIQFTKTGTWYEYFTGEEKTITSTSESITLNPGEYKLYSTVKLADPRGGTSTDDSDNDGVVDTEDLCPNTMEGVTVNSTGCKIFSLAYNNFTIETVGETCDGENNGQLLISAIEPLNYTAILDGTNYTFSNSTTIEGLSPGTYNLCITVEGETYEQCYSITIEAAATISGKSSVQSGRMSVIIDEGTAPYNVTINGVSIFETSSKTFDFNILEGDTIEISSKNDCEGKIYESINHSNLATVYPNPNKGLFEIVIPESDSQVKVEILNIYGQLIKKLNTKISAGKININIENLPKSLYIANVYANSRYTFKIIKN</sequence>
<dbReference type="STRING" id="762486.SAMN05444411_11441"/>
<dbReference type="Gene3D" id="2.60.40.10">
    <property type="entry name" value="Immunoglobulins"/>
    <property type="match status" value="2"/>
</dbReference>
<dbReference type="SMART" id="SM00642">
    <property type="entry name" value="Aamy"/>
    <property type="match status" value="1"/>
</dbReference>
<reference evidence="5 6" key="1">
    <citation type="submission" date="2016-10" db="EMBL/GenBank/DDBJ databases">
        <authorList>
            <person name="de Groot N.N."/>
        </authorList>
    </citation>
    <scope>NUCLEOTIDE SEQUENCE [LARGE SCALE GENOMIC DNA]</scope>
    <source>
        <strain evidence="5 6">DSM 24956</strain>
    </source>
</reference>
<name>A0A1H3GK88_9FLAO</name>
<dbReference type="SUPFAM" id="SSF81296">
    <property type="entry name" value="E set domains"/>
    <property type="match status" value="1"/>
</dbReference>
<evidence type="ECO:0000256" key="2">
    <source>
        <dbReference type="ARBA" id="ARBA00022729"/>
    </source>
</evidence>
<feature type="signal peptide" evidence="3">
    <location>
        <begin position="1"/>
        <end position="19"/>
    </location>
</feature>
<dbReference type="Pfam" id="PF00128">
    <property type="entry name" value="Alpha-amylase"/>
    <property type="match status" value="1"/>
</dbReference>
<evidence type="ECO:0000313" key="5">
    <source>
        <dbReference type="EMBL" id="SDY02924.1"/>
    </source>
</evidence>
<dbReference type="InterPro" id="IPR017853">
    <property type="entry name" value="GH"/>
</dbReference>
<dbReference type="NCBIfam" id="TIGR04183">
    <property type="entry name" value="Por_Secre_tail"/>
    <property type="match status" value="1"/>
</dbReference>
<dbReference type="InterPro" id="IPR028974">
    <property type="entry name" value="TSP_type-3_rpt"/>
</dbReference>
<organism evidence="5 6">
    <name type="scientific">Lutibacter oricola</name>
    <dbReference type="NCBI Taxonomy" id="762486"/>
    <lineage>
        <taxon>Bacteria</taxon>
        <taxon>Pseudomonadati</taxon>
        <taxon>Bacteroidota</taxon>
        <taxon>Flavobacteriia</taxon>
        <taxon>Flavobacteriales</taxon>
        <taxon>Flavobacteriaceae</taxon>
        <taxon>Lutibacter</taxon>
    </lineage>
</organism>
<evidence type="ECO:0000313" key="6">
    <source>
        <dbReference type="Proteomes" id="UP000199595"/>
    </source>
</evidence>
<dbReference type="AlphaFoldDB" id="A0A1H3GK88"/>
<evidence type="ECO:0000256" key="1">
    <source>
        <dbReference type="ARBA" id="ARBA00008061"/>
    </source>
</evidence>
<comment type="similarity">
    <text evidence="1">Belongs to the glycosyl hydrolase 13 family.</text>
</comment>
<keyword evidence="2 3" id="KW-0732">Signal</keyword>
<dbReference type="Pfam" id="PF18962">
    <property type="entry name" value="Por_Secre_tail"/>
    <property type="match status" value="1"/>
</dbReference>
<dbReference type="CDD" id="cd11350">
    <property type="entry name" value="AmyAc_4"/>
    <property type="match status" value="1"/>
</dbReference>
<dbReference type="Gene3D" id="3.20.20.80">
    <property type="entry name" value="Glycosidases"/>
    <property type="match status" value="1"/>
</dbReference>
<gene>
    <name evidence="5" type="ORF">SAMN05444411_11441</name>
</gene>
<dbReference type="GO" id="GO:0005975">
    <property type="term" value="P:carbohydrate metabolic process"/>
    <property type="evidence" value="ECO:0007669"/>
    <property type="project" value="InterPro"/>
</dbReference>
<dbReference type="SUPFAM" id="SSF51445">
    <property type="entry name" value="(Trans)glycosidases"/>
    <property type="match status" value="1"/>
</dbReference>
<keyword evidence="6" id="KW-1185">Reference proteome</keyword>
<dbReference type="GO" id="GO:0005509">
    <property type="term" value="F:calcium ion binding"/>
    <property type="evidence" value="ECO:0007669"/>
    <property type="project" value="InterPro"/>
</dbReference>
<dbReference type="GO" id="GO:0004553">
    <property type="term" value="F:hydrolase activity, hydrolyzing O-glycosyl compounds"/>
    <property type="evidence" value="ECO:0007669"/>
    <property type="project" value="InterPro"/>
</dbReference>
<dbReference type="InterPro" id="IPR026444">
    <property type="entry name" value="Secre_tail"/>
</dbReference>
<dbReference type="RefSeq" id="WP_090126287.1">
    <property type="nucleotide sequence ID" value="NZ_FNNJ01000014.1"/>
</dbReference>
<dbReference type="OrthoDB" id="9761875at2"/>
<feature type="domain" description="Glycosyl hydrolase family 13 catalytic" evidence="4">
    <location>
        <begin position="373"/>
        <end position="738"/>
    </location>
</feature>
<dbReference type="PANTHER" id="PTHR43002">
    <property type="entry name" value="GLYCOGEN DEBRANCHING ENZYME"/>
    <property type="match status" value="1"/>
</dbReference>
<feature type="chain" id="PRO_5011479089" evidence="3">
    <location>
        <begin position="20"/>
        <end position="1096"/>
    </location>
</feature>
<dbReference type="InterPro" id="IPR004193">
    <property type="entry name" value="Glyco_hydro_13_N"/>
</dbReference>
<dbReference type="InterPro" id="IPR006047">
    <property type="entry name" value="GH13_cat_dom"/>
</dbReference>
<dbReference type="Pfam" id="PF02922">
    <property type="entry name" value="CBM_48"/>
    <property type="match status" value="1"/>
</dbReference>
<protein>
    <submittedName>
        <fullName evidence="5">Por secretion system C-terminal sorting domain-containing protein</fullName>
    </submittedName>
</protein>
<accession>A0A1H3GK88</accession>